<dbReference type="RefSeq" id="XP_002118616.1">
    <property type="nucleotide sequence ID" value="XM_002118580.1"/>
</dbReference>
<dbReference type="GeneID" id="6759830"/>
<proteinExistence type="predicted"/>
<dbReference type="EMBL" id="DS985459">
    <property type="protein sequence ID" value="EDV18898.1"/>
    <property type="molecule type" value="Genomic_DNA"/>
</dbReference>
<evidence type="ECO:0000313" key="1">
    <source>
        <dbReference type="EMBL" id="EDV18898.1"/>
    </source>
</evidence>
<dbReference type="InParanoid" id="B3SEE7"/>
<name>B3SEE7_TRIAD</name>
<dbReference type="Proteomes" id="UP000009022">
    <property type="component" value="Unassembled WGS sequence"/>
</dbReference>
<reference evidence="1 2" key="1">
    <citation type="journal article" date="2008" name="Nature">
        <title>The Trichoplax genome and the nature of placozoans.</title>
        <authorList>
            <person name="Srivastava M."/>
            <person name="Begovic E."/>
            <person name="Chapman J."/>
            <person name="Putnam N.H."/>
            <person name="Hellsten U."/>
            <person name="Kawashima T."/>
            <person name="Kuo A."/>
            <person name="Mitros T."/>
            <person name="Salamov A."/>
            <person name="Carpenter M.L."/>
            <person name="Signorovitch A.Y."/>
            <person name="Moreno M.A."/>
            <person name="Kamm K."/>
            <person name="Grimwood J."/>
            <person name="Schmutz J."/>
            <person name="Shapiro H."/>
            <person name="Grigoriev I.V."/>
            <person name="Buss L.W."/>
            <person name="Schierwater B."/>
            <person name="Dellaporta S.L."/>
            <person name="Rokhsar D.S."/>
        </authorList>
    </citation>
    <scope>NUCLEOTIDE SEQUENCE [LARGE SCALE GENOMIC DNA]</scope>
    <source>
        <strain evidence="1 2">Grell-BS-1999</strain>
    </source>
</reference>
<accession>B3SEE7</accession>
<sequence>MSYVYQLTAMGSLMSLFKRLTIQNGCGCNQSDNREEATPATSKCEIYRRALEEYLTLFPLSRSLPTNCIKIANELYSESAIKETDVVEIKTRSKGREQVKELLNILFVREMTFIRILHKYDVPETAAIEDSINHKCTRGLLTTLTKFCK</sequence>
<dbReference type="HOGENOM" id="CLU_1752069_0_0_1"/>
<dbReference type="KEGG" id="tad:TRIADDRAFT_62638"/>
<protein>
    <submittedName>
        <fullName evidence="1">Uncharacterized protein</fullName>
    </submittedName>
</protein>
<keyword evidence="2" id="KW-1185">Reference proteome</keyword>
<dbReference type="AlphaFoldDB" id="B3SEE7"/>
<dbReference type="CTD" id="6759830"/>
<evidence type="ECO:0000313" key="2">
    <source>
        <dbReference type="Proteomes" id="UP000009022"/>
    </source>
</evidence>
<gene>
    <name evidence="1" type="ORF">TRIADDRAFT_62638</name>
</gene>
<organism evidence="1 2">
    <name type="scientific">Trichoplax adhaerens</name>
    <name type="common">Trichoplax reptans</name>
    <dbReference type="NCBI Taxonomy" id="10228"/>
    <lineage>
        <taxon>Eukaryota</taxon>
        <taxon>Metazoa</taxon>
        <taxon>Placozoa</taxon>
        <taxon>Uniplacotomia</taxon>
        <taxon>Trichoplacea</taxon>
        <taxon>Trichoplacidae</taxon>
        <taxon>Trichoplax</taxon>
    </lineage>
</organism>